<evidence type="ECO:0000256" key="2">
    <source>
        <dbReference type="ARBA" id="ARBA00022837"/>
    </source>
</evidence>
<evidence type="ECO:0000256" key="3">
    <source>
        <dbReference type="SAM" id="MobiDB-lite"/>
    </source>
</evidence>
<feature type="region of interest" description="Disordered" evidence="3">
    <location>
        <begin position="1007"/>
        <end position="1030"/>
    </location>
</feature>
<organism evidence="5 6">
    <name type="scientific">Microbulbifer marinus</name>
    <dbReference type="NCBI Taxonomy" id="658218"/>
    <lineage>
        <taxon>Bacteria</taxon>
        <taxon>Pseudomonadati</taxon>
        <taxon>Pseudomonadota</taxon>
        <taxon>Gammaproteobacteria</taxon>
        <taxon>Cellvibrionales</taxon>
        <taxon>Microbulbiferaceae</taxon>
        <taxon>Microbulbifer</taxon>
    </lineage>
</organism>
<proteinExistence type="predicted"/>
<dbReference type="OrthoDB" id="7156875at2"/>
<gene>
    <name evidence="5" type="ORF">SAMN05216562_3289</name>
</gene>
<reference evidence="6" key="1">
    <citation type="submission" date="2016-10" db="EMBL/GenBank/DDBJ databases">
        <authorList>
            <person name="Varghese N."/>
            <person name="Submissions S."/>
        </authorList>
    </citation>
    <scope>NUCLEOTIDE SEQUENCE [LARGE SCALE GENOMIC DNA]</scope>
    <source>
        <strain evidence="6">CGMCC 1.10657</strain>
    </source>
</reference>
<dbReference type="InterPro" id="IPR008707">
    <property type="entry name" value="B-propeller_PilY1"/>
</dbReference>
<dbReference type="EMBL" id="FNQO01000006">
    <property type="protein sequence ID" value="SEA47858.1"/>
    <property type="molecule type" value="Genomic_DNA"/>
</dbReference>
<dbReference type="SUPFAM" id="SSF53300">
    <property type="entry name" value="vWA-like"/>
    <property type="match status" value="1"/>
</dbReference>
<evidence type="ECO:0000256" key="1">
    <source>
        <dbReference type="ARBA" id="ARBA00022723"/>
    </source>
</evidence>
<dbReference type="Pfam" id="PF05567">
    <property type="entry name" value="T4P_PilY1"/>
    <property type="match status" value="1"/>
</dbReference>
<dbReference type="AlphaFoldDB" id="A0A1H4BIK9"/>
<keyword evidence="2" id="KW-0106">Calcium</keyword>
<dbReference type="PROSITE" id="PS50234">
    <property type="entry name" value="VWFA"/>
    <property type="match status" value="1"/>
</dbReference>
<evidence type="ECO:0000313" key="5">
    <source>
        <dbReference type="EMBL" id="SEA47858.1"/>
    </source>
</evidence>
<dbReference type="InterPro" id="IPR036465">
    <property type="entry name" value="vWFA_dom_sf"/>
</dbReference>
<dbReference type="Gene3D" id="3.40.50.410">
    <property type="entry name" value="von Willebrand factor, type A domain"/>
    <property type="match status" value="1"/>
</dbReference>
<keyword evidence="1" id="KW-0479">Metal-binding</keyword>
<evidence type="ECO:0000313" key="6">
    <source>
        <dbReference type="Proteomes" id="UP000198658"/>
    </source>
</evidence>
<keyword evidence="6" id="KW-1185">Reference proteome</keyword>
<dbReference type="STRING" id="658218.SAMN05216562_3289"/>
<evidence type="ECO:0000259" key="4">
    <source>
        <dbReference type="PROSITE" id="PS50234"/>
    </source>
</evidence>
<dbReference type="Pfam" id="PF13519">
    <property type="entry name" value="VWA_2"/>
    <property type="match status" value="1"/>
</dbReference>
<accession>A0A1H4BIK9</accession>
<name>A0A1H4BIK9_9GAMM</name>
<dbReference type="InterPro" id="IPR002035">
    <property type="entry name" value="VWF_A"/>
</dbReference>
<sequence>MKNNSLVMIAKKPLLSGLFGFSITVSTCISAQTLQNPQLSDVPLQAQGSVEPNLMILIDSSGSMKRELDSDLDALTAAESRLGVAKTAAKTFIGELGNVRVGIAKFNGENGATIMQGLSSLDDASRTTLNSKIDDIQPDGKTPLAEALADLGRYFVEGYEDQQVMPNPDGSASMLTSADILGTGPSYTYTNGGGNEVTTSKPNKNVDGTVSGAAIQQYCQKNFILTLTDGAPNGDSARTTYLEDFDGDGNSDAADALDDVAKALYDIDWRTDLQDKNNISSHFIGFASSDVQNSTLLQSAAGWGHGTYEYADSANSLLASLNNAFSSIAGTTGTQSSVAFNSTSLDAGSVIYSAQFDTSNFSGRLYARSLDPQRGRVDRTLWEASEQLGDNADREIITYLGGKGVPFTATALDTSSPDSDHESDLGFSDSANAPDAAWVDRLMYIRGDTSKDGTGTFRQRGTFSRLADASIAGDPKLLGDIVHSTPVYVGEPELNWPNYFANPSQSATYYEQFRIHNEGRTPMVYVGANDGMLHGFNAENGAEVFAYVPSLVLNSSLEQGLHAFTDSIYNHNYYVDLTPTVSDVYIDMDGDRKEEWSTVLIGGLRRGGKGYFALNITDPSLLAAAETGTNAEQIVMWEFDGASGSNDLGYSFSEAQVARLNNGRWAAIFGNGYDSVNGVAGLFIVYLDGGLDGWSDADWEFISTEVGPDASGRKNGLSSPRLIDLDGDRIVDRVYAGDLQGNMWAFDLSDQDADIHGGDDADQWGIAGNAPLFTGPNSGQPSGAIMAAPLVARNTAVATGAAPNLLVMFGTGQYLNAADLEDNLAGAFYAVWDHGRTGITAADLANRELVDGTYGREIGDPATTSTVALNWDNPHQGWRMNLELGNHDAVTLSGYAGERVISAPTLRRNTLFFSTISPSLAPCASSGKGYLMSLDFRTGAAGDDAVADFNNDGQINAQDEGYVGMEFTGCIGGNCSSDSGGSNPGMPGQSGFIGDVRCTPGSSGDVVCDDIDVGDEPREGRLSWEEFSPR</sequence>
<dbReference type="RefSeq" id="WP_091391138.1">
    <property type="nucleotide sequence ID" value="NZ_FNQO01000006.1"/>
</dbReference>
<feature type="domain" description="VWFA" evidence="4">
    <location>
        <begin position="53"/>
        <end position="328"/>
    </location>
</feature>
<dbReference type="Proteomes" id="UP000198658">
    <property type="component" value="Unassembled WGS sequence"/>
</dbReference>
<feature type="compositionally biased region" description="Basic and acidic residues" evidence="3">
    <location>
        <begin position="1015"/>
        <end position="1030"/>
    </location>
</feature>
<dbReference type="GO" id="GO:0046872">
    <property type="term" value="F:metal ion binding"/>
    <property type="evidence" value="ECO:0007669"/>
    <property type="project" value="UniProtKB-KW"/>
</dbReference>
<protein>
    <submittedName>
        <fullName evidence="5">Type IV pilus assembly protein PilY1</fullName>
    </submittedName>
</protein>